<dbReference type="EMBL" id="CBXV010000007">
    <property type="protein sequence ID" value="CDM66052.1"/>
    <property type="molecule type" value="Genomic_DNA"/>
</dbReference>
<evidence type="ECO:0000313" key="2">
    <source>
        <dbReference type="EMBL" id="CDM66052.1"/>
    </source>
</evidence>
<evidence type="ECO:0000256" key="1">
    <source>
        <dbReference type="SAM" id="Phobius"/>
    </source>
</evidence>
<dbReference type="AlphaFoldDB" id="A0A0B6WZA0"/>
<dbReference type="STRING" id="454194.PYK22_02061"/>
<organism evidence="2 3">
    <name type="scientific">Pyrinomonas methylaliphatogenes</name>
    <dbReference type="NCBI Taxonomy" id="454194"/>
    <lineage>
        <taxon>Bacteria</taxon>
        <taxon>Pseudomonadati</taxon>
        <taxon>Acidobacteriota</taxon>
        <taxon>Blastocatellia</taxon>
        <taxon>Blastocatellales</taxon>
        <taxon>Pyrinomonadaceae</taxon>
        <taxon>Pyrinomonas</taxon>
    </lineage>
</organism>
<dbReference type="Proteomes" id="UP000031518">
    <property type="component" value="Unassembled WGS sequence"/>
</dbReference>
<reference evidence="2 3" key="1">
    <citation type="submission" date="2013-12" db="EMBL/GenBank/DDBJ databases">
        <authorList>
            <person name="Stott M."/>
        </authorList>
    </citation>
    <scope>NUCLEOTIDE SEQUENCE [LARGE SCALE GENOMIC DNA]</scope>
    <source>
        <strain evidence="2 3">K22</strain>
    </source>
</reference>
<reference evidence="2 3" key="2">
    <citation type="submission" date="2015-01" db="EMBL/GenBank/DDBJ databases">
        <title>Complete genome sequence of Pyrinomonas methylaliphatogenes type strain K22T.</title>
        <authorList>
            <person name="Lee K.C.Y."/>
            <person name="Power J.F."/>
            <person name="Dunfield P.F."/>
            <person name="Morgan X.C."/>
            <person name="Huttenhower C."/>
            <person name="Stott M.B."/>
        </authorList>
    </citation>
    <scope>NUCLEOTIDE SEQUENCE [LARGE SCALE GENOMIC DNA]</scope>
    <source>
        <strain evidence="2 3">K22</strain>
    </source>
</reference>
<sequence>MKDWIIFNTLSIRTLLGMTVIFWLAMLVLISLRGREHKWLKRFLIILLFFNWLSVMISPTLLGDKIFATLLLLTTIIFAKRRAEV</sequence>
<evidence type="ECO:0000313" key="3">
    <source>
        <dbReference type="Proteomes" id="UP000031518"/>
    </source>
</evidence>
<gene>
    <name evidence="2" type="ORF">PYK22_02061</name>
</gene>
<protein>
    <submittedName>
        <fullName evidence="2">Uncharacterized protein</fullName>
    </submittedName>
</protein>
<proteinExistence type="predicted"/>
<feature type="transmembrane region" description="Helical" evidence="1">
    <location>
        <begin position="39"/>
        <end position="55"/>
    </location>
</feature>
<keyword evidence="1" id="KW-1133">Transmembrane helix</keyword>
<accession>A0A0B6WZA0</accession>
<keyword evidence="3" id="KW-1185">Reference proteome</keyword>
<keyword evidence="1" id="KW-0472">Membrane</keyword>
<keyword evidence="1" id="KW-0812">Transmembrane</keyword>
<dbReference type="RefSeq" id="WP_041976894.1">
    <property type="nucleotide sequence ID" value="NZ_CBXV010000007.1"/>
</dbReference>
<name>A0A0B6WZA0_9BACT</name>
<feature type="transmembrane region" description="Helical" evidence="1">
    <location>
        <begin position="12"/>
        <end position="32"/>
    </location>
</feature>